<accession>A0A5C6RH26</accession>
<keyword evidence="4 7" id="KW-0812">Transmembrane</keyword>
<reference evidence="9 10" key="1">
    <citation type="submission" date="2019-08" db="EMBL/GenBank/DDBJ databases">
        <title>Genome of Phaeodactylibacter luteus.</title>
        <authorList>
            <person name="Bowman J.P."/>
        </authorList>
    </citation>
    <scope>NUCLEOTIDE SEQUENCE [LARGE SCALE GENOMIC DNA]</scope>
    <source>
        <strain evidence="9 10">KCTC 42180</strain>
    </source>
</reference>
<evidence type="ECO:0000256" key="6">
    <source>
        <dbReference type="ARBA" id="ARBA00023136"/>
    </source>
</evidence>
<evidence type="ECO:0000256" key="5">
    <source>
        <dbReference type="ARBA" id="ARBA00022989"/>
    </source>
</evidence>
<proteinExistence type="inferred from homology"/>
<name>A0A5C6RH26_9BACT</name>
<dbReference type="GO" id="GO:0005886">
    <property type="term" value="C:plasma membrane"/>
    <property type="evidence" value="ECO:0007669"/>
    <property type="project" value="UniProtKB-SubCell"/>
</dbReference>
<dbReference type="PANTHER" id="PTHR30465:SF0">
    <property type="entry name" value="OLIGOPEPTIDE TRANSPORT SYSTEM PERMEASE PROTEIN APPB"/>
    <property type="match status" value="1"/>
</dbReference>
<dbReference type="Proteomes" id="UP000321580">
    <property type="component" value="Unassembled WGS sequence"/>
</dbReference>
<evidence type="ECO:0000313" key="10">
    <source>
        <dbReference type="Proteomes" id="UP000321580"/>
    </source>
</evidence>
<evidence type="ECO:0000259" key="8">
    <source>
        <dbReference type="PROSITE" id="PS50928"/>
    </source>
</evidence>
<dbReference type="EMBL" id="VOOR01000051">
    <property type="protein sequence ID" value="TXB61611.1"/>
    <property type="molecule type" value="Genomic_DNA"/>
</dbReference>
<dbReference type="GO" id="GO:0055085">
    <property type="term" value="P:transmembrane transport"/>
    <property type="evidence" value="ECO:0007669"/>
    <property type="project" value="InterPro"/>
</dbReference>
<dbReference type="CDD" id="cd06261">
    <property type="entry name" value="TM_PBP2"/>
    <property type="match status" value="1"/>
</dbReference>
<gene>
    <name evidence="9" type="ORF">FRY97_18225</name>
</gene>
<keyword evidence="5 7" id="KW-1133">Transmembrane helix</keyword>
<evidence type="ECO:0000256" key="4">
    <source>
        <dbReference type="ARBA" id="ARBA00022692"/>
    </source>
</evidence>
<evidence type="ECO:0000313" key="9">
    <source>
        <dbReference type="EMBL" id="TXB61611.1"/>
    </source>
</evidence>
<feature type="transmembrane region" description="Helical" evidence="7">
    <location>
        <begin position="389"/>
        <end position="415"/>
    </location>
</feature>
<evidence type="ECO:0000256" key="1">
    <source>
        <dbReference type="ARBA" id="ARBA00004651"/>
    </source>
</evidence>
<evidence type="ECO:0000256" key="2">
    <source>
        <dbReference type="ARBA" id="ARBA00022448"/>
    </source>
</evidence>
<keyword evidence="2 7" id="KW-0813">Transport</keyword>
<dbReference type="Pfam" id="PF00528">
    <property type="entry name" value="BPD_transp_1"/>
    <property type="match status" value="1"/>
</dbReference>
<sequence length="472" mass="53721">MLQYLIKRILIFLPTLLVISLLAFGLSKAAPGDPVEQRNRGLGDEAQRSLANADRVYRETAAYLGLDKPVFYFSIAPAAYPDTLYRILKRDERETLEKLTAQYGNWPLISSYYHQLRALDRNSETTVPDDVARRKVRPLIKQLYLGYKDSRITSLLDQLASITGTDTAQLARLHPDVVQLQQHYQAVKAGAKPERLYLPDLKWYGFDNQYHNWLSSFLLLDFGKSYIDSRPVADKMKDALRWTLIMNILAISLAYLLSIPLGVYSAVYKGSLFDRTSTLLLFILYSLPNFWIATMLVVFFTTPEYGMDWFPSLGLGDLPPGAPFWERFVEAAEHLILPIFCLTYGALAFISRQVRGGMLNVIRQDFVRTAWAKGLNARQVIWKHTFRNALFPIITMFASLFPAVFAGSLVIEVIFNIPGMGKLTVDAIFQRDWPVVYTVLMLAALLTMAGMLIADVLYAWVDPRVNYQKKKA</sequence>
<keyword evidence="10" id="KW-1185">Reference proteome</keyword>
<comment type="similarity">
    <text evidence="7">Belongs to the binding-protein-dependent transport system permease family.</text>
</comment>
<dbReference type="InterPro" id="IPR000515">
    <property type="entry name" value="MetI-like"/>
</dbReference>
<dbReference type="InterPro" id="IPR035906">
    <property type="entry name" value="MetI-like_sf"/>
</dbReference>
<dbReference type="OrthoDB" id="24153at2"/>
<evidence type="ECO:0000256" key="7">
    <source>
        <dbReference type="RuleBase" id="RU363032"/>
    </source>
</evidence>
<organism evidence="9 10">
    <name type="scientific">Phaeodactylibacter luteus</name>
    <dbReference type="NCBI Taxonomy" id="1564516"/>
    <lineage>
        <taxon>Bacteria</taxon>
        <taxon>Pseudomonadati</taxon>
        <taxon>Bacteroidota</taxon>
        <taxon>Saprospiria</taxon>
        <taxon>Saprospirales</taxon>
        <taxon>Haliscomenobacteraceae</taxon>
        <taxon>Phaeodactylibacter</taxon>
    </lineage>
</organism>
<dbReference type="PANTHER" id="PTHR30465">
    <property type="entry name" value="INNER MEMBRANE ABC TRANSPORTER"/>
    <property type="match status" value="1"/>
</dbReference>
<feature type="transmembrane region" description="Helical" evidence="7">
    <location>
        <begin position="244"/>
        <end position="267"/>
    </location>
</feature>
<feature type="transmembrane region" description="Helical" evidence="7">
    <location>
        <begin position="279"/>
        <end position="300"/>
    </location>
</feature>
<dbReference type="PROSITE" id="PS50928">
    <property type="entry name" value="ABC_TM1"/>
    <property type="match status" value="1"/>
</dbReference>
<keyword evidence="6 7" id="KW-0472">Membrane</keyword>
<comment type="caution">
    <text evidence="9">The sequence shown here is derived from an EMBL/GenBank/DDBJ whole genome shotgun (WGS) entry which is preliminary data.</text>
</comment>
<evidence type="ECO:0000256" key="3">
    <source>
        <dbReference type="ARBA" id="ARBA00022475"/>
    </source>
</evidence>
<protein>
    <submittedName>
        <fullName evidence="9">ABC transporter permease</fullName>
    </submittedName>
</protein>
<comment type="subcellular location">
    <subcellularLocation>
        <location evidence="1 7">Cell membrane</location>
        <topology evidence="1 7">Multi-pass membrane protein</topology>
    </subcellularLocation>
</comment>
<dbReference type="Gene3D" id="1.10.3720.10">
    <property type="entry name" value="MetI-like"/>
    <property type="match status" value="1"/>
</dbReference>
<dbReference type="SUPFAM" id="SSF161098">
    <property type="entry name" value="MetI-like"/>
    <property type="match status" value="1"/>
</dbReference>
<feature type="transmembrane region" description="Helical" evidence="7">
    <location>
        <begin position="435"/>
        <end position="461"/>
    </location>
</feature>
<feature type="transmembrane region" description="Helical" evidence="7">
    <location>
        <begin position="331"/>
        <end position="350"/>
    </location>
</feature>
<dbReference type="RefSeq" id="WP_147169004.1">
    <property type="nucleotide sequence ID" value="NZ_VOOR01000051.1"/>
</dbReference>
<feature type="domain" description="ABC transmembrane type-1" evidence="8">
    <location>
        <begin position="240"/>
        <end position="458"/>
    </location>
</feature>
<dbReference type="AlphaFoldDB" id="A0A5C6RH26"/>
<keyword evidence="3" id="KW-1003">Cell membrane</keyword>